<organism evidence="1 2">
    <name type="scientific">Spirochaeta isovalerica</name>
    <dbReference type="NCBI Taxonomy" id="150"/>
    <lineage>
        <taxon>Bacteria</taxon>
        <taxon>Pseudomonadati</taxon>
        <taxon>Spirochaetota</taxon>
        <taxon>Spirochaetia</taxon>
        <taxon>Spirochaetales</taxon>
        <taxon>Spirochaetaceae</taxon>
        <taxon>Spirochaeta</taxon>
    </lineage>
</organism>
<dbReference type="EMBL" id="JACHGJ010000001">
    <property type="protein sequence ID" value="MBB6478469.1"/>
    <property type="molecule type" value="Genomic_DNA"/>
</dbReference>
<protein>
    <submittedName>
        <fullName evidence="1">Uncharacterized protein</fullName>
    </submittedName>
</protein>
<sequence>MPRLNKKHVILLILVLNSIVLYAGDPGYMPLAKEDFAFKKSGSSLFLNQNIEEVIGFLGDGYSEEIIKSKSNEKWDFIILNYENIQVSYTRGWKSVDRIIISDDSSFETARGIKIGSTIEDVRKLYKDILFSNYDNKLIVFYEWFDDMGIISTNYYISFTYSDDSVVERIEIGTAVD</sequence>
<comment type="caution">
    <text evidence="1">The sequence shown here is derived from an EMBL/GenBank/DDBJ whole genome shotgun (WGS) entry which is preliminary data.</text>
</comment>
<reference evidence="1 2" key="1">
    <citation type="submission" date="2020-08" db="EMBL/GenBank/DDBJ databases">
        <title>Genomic Encyclopedia of Type Strains, Phase IV (KMG-IV): sequencing the most valuable type-strain genomes for metagenomic binning, comparative biology and taxonomic classification.</title>
        <authorList>
            <person name="Goeker M."/>
        </authorList>
    </citation>
    <scope>NUCLEOTIDE SEQUENCE [LARGE SCALE GENOMIC DNA]</scope>
    <source>
        <strain evidence="1 2">DSM 2461</strain>
    </source>
</reference>
<gene>
    <name evidence="1" type="ORF">HNR50_000102</name>
</gene>
<dbReference type="RefSeq" id="WP_184742339.1">
    <property type="nucleotide sequence ID" value="NZ_JACHGJ010000001.1"/>
</dbReference>
<proteinExistence type="predicted"/>
<name>A0A841R635_9SPIO</name>
<evidence type="ECO:0000313" key="1">
    <source>
        <dbReference type="EMBL" id="MBB6478469.1"/>
    </source>
</evidence>
<keyword evidence="2" id="KW-1185">Reference proteome</keyword>
<dbReference type="AlphaFoldDB" id="A0A841R635"/>
<evidence type="ECO:0000313" key="2">
    <source>
        <dbReference type="Proteomes" id="UP000587760"/>
    </source>
</evidence>
<dbReference type="Proteomes" id="UP000587760">
    <property type="component" value="Unassembled WGS sequence"/>
</dbReference>
<accession>A0A841R635</accession>